<dbReference type="RefSeq" id="WP_093307996.1">
    <property type="nucleotide sequence ID" value="NZ_FNYH01000001.1"/>
</dbReference>
<dbReference type="SMART" id="SM00421">
    <property type="entry name" value="HTH_LUXR"/>
    <property type="match status" value="1"/>
</dbReference>
<dbReference type="PRINTS" id="PR00038">
    <property type="entry name" value="HTHLUXR"/>
</dbReference>
<dbReference type="Pfam" id="PF00196">
    <property type="entry name" value="GerE"/>
    <property type="match status" value="1"/>
</dbReference>
<evidence type="ECO:0000313" key="6">
    <source>
        <dbReference type="Proteomes" id="UP000242999"/>
    </source>
</evidence>
<name>A0A1H6QHN9_9GAMM</name>
<dbReference type="AlphaFoldDB" id="A0A1H6QHN9"/>
<keyword evidence="6" id="KW-1185">Reference proteome</keyword>
<dbReference type="Proteomes" id="UP000242999">
    <property type="component" value="Unassembled WGS sequence"/>
</dbReference>
<sequence>MVIRISKIHPPTDEQDLTSLFLLKLFGEFPLKFAPAVNEYFGVDLVKNIFKISQDTTCLTNFQQTLILDAPLEKQDLCKIRQHFLESILENPQQLMWLGLHIQISEVNLLISLCKTNQQIEKLIVNLSIGLYRSGKSAEIRRLLESLPTGYMYHTPHICLVIARNLITLGAPHESILYLDLAHTLLAKQGENPDHNIDLQICLSLANRMCHNRFEAHTRVTPLVRNKIFTEAHPSYPDYLLLISHEKMLIGQFSYAANQYYLCYLESIKSQHWLIATYANMFSILSYAVLDDYPTAASMYARAQQNHLINPKLKTMIKLTWGVANLWRPDCHEGVHLVQEALNKIDTETDQSRHHLFFMYAQFYMYACQGDLENFQKQEALLYEKLKVLDFKQGWMQPSFLPPYYRLMQITGNLHLDSPLFKHFAETSIPLKFIQDCEDFWYSQLIKFYAGRLSIKALKKSYYQVKSSPCLQEYFLLQKQFDQQLTDATQTGSKRKMKPVSQEAVQKIRIDAHQLNKDFNLSAREVEVFTYLLTSRTYEEIAKELNISVNTVKTHASNIYTKTNTRGRLRLISLIQTH</sequence>
<protein>
    <submittedName>
        <fullName evidence="5">Regulatory protein, luxR family</fullName>
    </submittedName>
</protein>
<organism evidence="5 6">
    <name type="scientific">Allopseudospirillum japonicum</name>
    <dbReference type="NCBI Taxonomy" id="64971"/>
    <lineage>
        <taxon>Bacteria</taxon>
        <taxon>Pseudomonadati</taxon>
        <taxon>Pseudomonadota</taxon>
        <taxon>Gammaproteobacteria</taxon>
        <taxon>Oceanospirillales</taxon>
        <taxon>Oceanospirillaceae</taxon>
        <taxon>Allopseudospirillum</taxon>
    </lineage>
</organism>
<dbReference type="PROSITE" id="PS50043">
    <property type="entry name" value="HTH_LUXR_2"/>
    <property type="match status" value="1"/>
</dbReference>
<dbReference type="STRING" id="64971.SAMN05421831_101198"/>
<dbReference type="InterPro" id="IPR036388">
    <property type="entry name" value="WH-like_DNA-bd_sf"/>
</dbReference>
<feature type="domain" description="HTH luxR-type" evidence="4">
    <location>
        <begin position="514"/>
        <end position="578"/>
    </location>
</feature>
<evidence type="ECO:0000256" key="3">
    <source>
        <dbReference type="ARBA" id="ARBA00023163"/>
    </source>
</evidence>
<dbReference type="OrthoDB" id="561214at2"/>
<keyword evidence="2" id="KW-0238">DNA-binding</keyword>
<dbReference type="EMBL" id="FNYH01000001">
    <property type="protein sequence ID" value="SEI38920.1"/>
    <property type="molecule type" value="Genomic_DNA"/>
</dbReference>
<evidence type="ECO:0000256" key="1">
    <source>
        <dbReference type="ARBA" id="ARBA00023015"/>
    </source>
</evidence>
<accession>A0A1H6QHN9</accession>
<dbReference type="GO" id="GO:0006355">
    <property type="term" value="P:regulation of DNA-templated transcription"/>
    <property type="evidence" value="ECO:0007669"/>
    <property type="project" value="InterPro"/>
</dbReference>
<reference evidence="6" key="1">
    <citation type="submission" date="2016-10" db="EMBL/GenBank/DDBJ databases">
        <authorList>
            <person name="Varghese N."/>
            <person name="Submissions S."/>
        </authorList>
    </citation>
    <scope>NUCLEOTIDE SEQUENCE [LARGE SCALE GENOMIC DNA]</scope>
    <source>
        <strain evidence="6">DSM 7165</strain>
    </source>
</reference>
<dbReference type="PANTHER" id="PTHR44688">
    <property type="entry name" value="DNA-BINDING TRANSCRIPTIONAL ACTIVATOR DEVR_DOSR"/>
    <property type="match status" value="1"/>
</dbReference>
<dbReference type="SUPFAM" id="SSF46894">
    <property type="entry name" value="C-terminal effector domain of the bipartite response regulators"/>
    <property type="match status" value="1"/>
</dbReference>
<dbReference type="InterPro" id="IPR000792">
    <property type="entry name" value="Tscrpt_reg_LuxR_C"/>
</dbReference>
<dbReference type="Gene3D" id="1.10.10.10">
    <property type="entry name" value="Winged helix-like DNA-binding domain superfamily/Winged helix DNA-binding domain"/>
    <property type="match status" value="1"/>
</dbReference>
<dbReference type="InterPro" id="IPR016032">
    <property type="entry name" value="Sig_transdc_resp-reg_C-effctor"/>
</dbReference>
<dbReference type="GO" id="GO:0003677">
    <property type="term" value="F:DNA binding"/>
    <property type="evidence" value="ECO:0007669"/>
    <property type="project" value="UniProtKB-KW"/>
</dbReference>
<dbReference type="PANTHER" id="PTHR44688:SF16">
    <property type="entry name" value="DNA-BINDING TRANSCRIPTIONAL ACTIVATOR DEVR_DOSR"/>
    <property type="match status" value="1"/>
</dbReference>
<dbReference type="CDD" id="cd06170">
    <property type="entry name" value="LuxR_C_like"/>
    <property type="match status" value="1"/>
</dbReference>
<keyword evidence="3" id="KW-0804">Transcription</keyword>
<evidence type="ECO:0000256" key="2">
    <source>
        <dbReference type="ARBA" id="ARBA00023125"/>
    </source>
</evidence>
<keyword evidence="1" id="KW-0805">Transcription regulation</keyword>
<evidence type="ECO:0000259" key="4">
    <source>
        <dbReference type="PROSITE" id="PS50043"/>
    </source>
</evidence>
<evidence type="ECO:0000313" key="5">
    <source>
        <dbReference type="EMBL" id="SEI38920.1"/>
    </source>
</evidence>
<proteinExistence type="predicted"/>
<gene>
    <name evidence="5" type="ORF">SAMN05421831_101198</name>
</gene>